<accession>A0A521FE86</accession>
<proteinExistence type="predicted"/>
<sequence>MLKKSLISVLLLMLVVLGTGCGLLADESKTDRKETKEKKEPKVAKITFGDYPSDDDVKGLLRTRSHFGNEEDIALKFDLPKGQTFDTKYIKAKVLKEPGDKLIEEFTNDVDPSWDGLKWEFTSNDDFNGFYDLGKYKIQIFRGEELLAEGKLEIVDQ</sequence>
<dbReference type="OrthoDB" id="2989208at2"/>
<keyword evidence="2" id="KW-1185">Reference proteome</keyword>
<dbReference type="AlphaFoldDB" id="A0A521FE86"/>
<name>A0A521FE86_9BACL</name>
<evidence type="ECO:0008006" key="3">
    <source>
        <dbReference type="Google" id="ProtNLM"/>
    </source>
</evidence>
<reference evidence="1 2" key="1">
    <citation type="submission" date="2017-05" db="EMBL/GenBank/DDBJ databases">
        <authorList>
            <person name="Varghese N."/>
            <person name="Submissions S."/>
        </authorList>
    </citation>
    <scope>NUCLEOTIDE SEQUENCE [LARGE SCALE GENOMIC DNA]</scope>
    <source>
        <strain evidence="1 2">DSM 45474</strain>
    </source>
</reference>
<evidence type="ECO:0000313" key="2">
    <source>
        <dbReference type="Proteomes" id="UP000315636"/>
    </source>
</evidence>
<protein>
    <recommendedName>
        <fullName evidence="3">Lipoprotein</fullName>
    </recommendedName>
</protein>
<evidence type="ECO:0000313" key="1">
    <source>
        <dbReference type="EMBL" id="SMO94473.1"/>
    </source>
</evidence>
<dbReference type="PROSITE" id="PS51257">
    <property type="entry name" value="PROKAR_LIPOPROTEIN"/>
    <property type="match status" value="1"/>
</dbReference>
<dbReference type="EMBL" id="FXTI01000017">
    <property type="protein sequence ID" value="SMO94473.1"/>
    <property type="molecule type" value="Genomic_DNA"/>
</dbReference>
<organism evidence="1 2">
    <name type="scientific">Melghirimyces algeriensis</name>
    <dbReference type="NCBI Taxonomy" id="910412"/>
    <lineage>
        <taxon>Bacteria</taxon>
        <taxon>Bacillati</taxon>
        <taxon>Bacillota</taxon>
        <taxon>Bacilli</taxon>
        <taxon>Bacillales</taxon>
        <taxon>Thermoactinomycetaceae</taxon>
        <taxon>Melghirimyces</taxon>
    </lineage>
</organism>
<dbReference type="Proteomes" id="UP000315636">
    <property type="component" value="Unassembled WGS sequence"/>
</dbReference>
<gene>
    <name evidence="1" type="ORF">SAMN06264849_11736</name>
</gene>
<dbReference type="RefSeq" id="WP_142506806.1">
    <property type="nucleotide sequence ID" value="NZ_FXTI01000017.1"/>
</dbReference>